<gene>
    <name evidence="4" type="ORF">E2K98_23340</name>
    <name evidence="3" type="ORF">RCG21_07985</name>
</gene>
<feature type="signal peptide" evidence="1">
    <location>
        <begin position="1"/>
        <end position="23"/>
    </location>
</feature>
<keyword evidence="6" id="KW-1185">Reference proteome</keyword>
<keyword evidence="1" id="KW-0732">Signal</keyword>
<evidence type="ECO:0000313" key="5">
    <source>
        <dbReference type="Proteomes" id="UP000295132"/>
    </source>
</evidence>
<dbReference type="AlphaFoldDB" id="A0A4R5VKB0"/>
<reference evidence="3" key="2">
    <citation type="submission" date="2023-08" db="EMBL/GenBank/DDBJ databases">
        <title>Nitrogen cycling bacteria in agricultural field soils.</title>
        <authorList>
            <person name="Jang J."/>
        </authorList>
    </citation>
    <scope>NUCLEOTIDE SEQUENCE</scope>
    <source>
        <strain evidence="3">PS3-36</strain>
    </source>
</reference>
<dbReference type="Proteomes" id="UP000295132">
    <property type="component" value="Unassembled WGS sequence"/>
</dbReference>
<dbReference type="InterPro" id="IPR013783">
    <property type="entry name" value="Ig-like_fold"/>
</dbReference>
<dbReference type="Pfam" id="PF13115">
    <property type="entry name" value="YtkA"/>
    <property type="match status" value="1"/>
</dbReference>
<reference evidence="4 5" key="1">
    <citation type="submission" date="2019-03" db="EMBL/GenBank/DDBJ databases">
        <title>Bacillus niacini sp. nov. a Nicotinate-Metabolizing Mesophile Isolated from Soil.</title>
        <authorList>
            <person name="Zhang G."/>
        </authorList>
    </citation>
    <scope>NUCLEOTIDE SEQUENCE [LARGE SCALE GENOMIC DNA]</scope>
    <source>
        <strain evidence="4 5">WN066</strain>
    </source>
</reference>
<name>A0A4R5VKB0_9BACI</name>
<evidence type="ECO:0000313" key="4">
    <source>
        <dbReference type="EMBL" id="TDK58369.1"/>
    </source>
</evidence>
<evidence type="ECO:0000256" key="1">
    <source>
        <dbReference type="SAM" id="SignalP"/>
    </source>
</evidence>
<accession>A0A4R5VKB0</accession>
<dbReference type="Gene3D" id="2.60.40.10">
    <property type="entry name" value="Immunoglobulins"/>
    <property type="match status" value="1"/>
</dbReference>
<sequence>MKKMIIGLAVLLGLLAGCSNQSGSNTNNSSEPPQVVEVAIKFVPENITTNEKAKIEAVVTQGKDKVSDADEVKFEIWKSGQDKHDMLKAKNEGKGIYSITKTFKDEGQYYVTAHVTARDMHTMPNQKFTVEK</sequence>
<dbReference type="PROSITE" id="PS51257">
    <property type="entry name" value="PROKAR_LIPOPROTEIN"/>
    <property type="match status" value="1"/>
</dbReference>
<feature type="domain" description="YtkA-like" evidence="2">
    <location>
        <begin position="33"/>
        <end position="114"/>
    </location>
</feature>
<protein>
    <submittedName>
        <fullName evidence="3">FixH family protein</fullName>
    </submittedName>
</protein>
<dbReference type="RefSeq" id="WP_133338472.1">
    <property type="nucleotide sequence ID" value="NZ_JAVGVR010000001.1"/>
</dbReference>
<organism evidence="4 5">
    <name type="scientific">Bacillus salipaludis</name>
    <dbReference type="NCBI Taxonomy" id="2547811"/>
    <lineage>
        <taxon>Bacteria</taxon>
        <taxon>Bacillati</taxon>
        <taxon>Bacillota</taxon>
        <taxon>Bacilli</taxon>
        <taxon>Bacillales</taxon>
        <taxon>Bacillaceae</taxon>
        <taxon>Bacillus</taxon>
    </lineage>
</organism>
<dbReference type="EMBL" id="JAVGVR010000001">
    <property type="protein sequence ID" value="MDQ6596317.1"/>
    <property type="molecule type" value="Genomic_DNA"/>
</dbReference>
<dbReference type="InterPro" id="IPR032693">
    <property type="entry name" value="YtkA-like_dom"/>
</dbReference>
<proteinExistence type="predicted"/>
<dbReference type="EMBL" id="SMYO01000014">
    <property type="protein sequence ID" value="TDK58369.1"/>
    <property type="molecule type" value="Genomic_DNA"/>
</dbReference>
<dbReference type="Proteomes" id="UP001178888">
    <property type="component" value="Unassembled WGS sequence"/>
</dbReference>
<feature type="chain" id="PRO_5044608812" evidence="1">
    <location>
        <begin position="24"/>
        <end position="132"/>
    </location>
</feature>
<comment type="caution">
    <text evidence="4">The sequence shown here is derived from an EMBL/GenBank/DDBJ whole genome shotgun (WGS) entry which is preliminary data.</text>
</comment>
<evidence type="ECO:0000313" key="3">
    <source>
        <dbReference type="EMBL" id="MDQ6596317.1"/>
    </source>
</evidence>
<evidence type="ECO:0000313" key="6">
    <source>
        <dbReference type="Proteomes" id="UP001178888"/>
    </source>
</evidence>
<evidence type="ECO:0000259" key="2">
    <source>
        <dbReference type="Pfam" id="PF13115"/>
    </source>
</evidence>